<dbReference type="eggNOG" id="COG0366">
    <property type="taxonomic scope" value="Bacteria"/>
</dbReference>
<reference evidence="4 5" key="2">
    <citation type="submission" date="2008-10" db="EMBL/GenBank/DDBJ databases">
        <authorList>
            <person name="Fulton L."/>
            <person name="Clifton S."/>
            <person name="Fulton B."/>
            <person name="Xu J."/>
            <person name="Minx P."/>
            <person name="Pepin K.H."/>
            <person name="Johnson M."/>
            <person name="Thiruvilangam P."/>
            <person name="Bhonagiri V."/>
            <person name="Nash W.E."/>
            <person name="Mardis E.R."/>
            <person name="Wilson R.K."/>
        </authorList>
    </citation>
    <scope>NUCLEOTIDE SEQUENCE [LARGE SCALE GENOMIC DNA]</scope>
    <source>
        <strain evidence="4 5">DSM 13279</strain>
    </source>
</reference>
<evidence type="ECO:0000313" key="5">
    <source>
        <dbReference type="Proteomes" id="UP000003560"/>
    </source>
</evidence>
<dbReference type="Proteomes" id="UP000003560">
    <property type="component" value="Unassembled WGS sequence"/>
</dbReference>
<sequence length="561" mass="61775">MLNAPKGPIAGDGFVGAPVEPIPIILSSGVLDMWVFDTTLYQMYPLGMLDCPFDAPAIDDAEGLARERDLHRVCSLIEWAPYLGKLGVGAILLNPVFASDTHGYNTRDLTEIDCRLGTNKDFARVVDALHACGVRVILDAVFNHVGRNFWAFRDVRDHMWDSPYKDWFNISFDGDTHFGDGFWYEGWEGNQDLVKLNLRNPEVIDYLLNAVRMWKHDLGVDGLRLDVAYSLDRNFVKLLRGLACELGREPRFDGEPGDGFPLIGEVLHGDYNLIVNDEMLDSCTNYECYKGLYSSFNSMNMFEIAHSLHRQFGGDPWCIYRDKHLVNFADNHDVSRLASILTEKRHLVPAYGVLFGMPGIPCLYYGSEWGQLGAKGTGYLADVELRPAISAPSPDSLDSPASGWAGGEEPNELTALINRLNHVRRESRALCHGGYRNVVITNKQLLFERRVEAFGDQPAEEVLVAVNAESAPFTFGDGTLTGPFEVLLACAPHGFDNGMGNGSGEFEGRTEEDATGAAAKGFVAEGSSASGNTAEGSSPTVLALEGSLEIPPFSVLYLRRM</sequence>
<dbReference type="PANTHER" id="PTHR10357">
    <property type="entry name" value="ALPHA-AMYLASE FAMILY MEMBER"/>
    <property type="match status" value="1"/>
</dbReference>
<dbReference type="GO" id="GO:0005975">
    <property type="term" value="P:carbohydrate metabolic process"/>
    <property type="evidence" value="ECO:0007669"/>
    <property type="project" value="InterPro"/>
</dbReference>
<evidence type="ECO:0000259" key="3">
    <source>
        <dbReference type="SMART" id="SM00642"/>
    </source>
</evidence>
<gene>
    <name evidence="4" type="ORF">COLSTE_00533</name>
</gene>
<organism evidence="4 5">
    <name type="scientific">Collinsella stercoris DSM 13279</name>
    <dbReference type="NCBI Taxonomy" id="445975"/>
    <lineage>
        <taxon>Bacteria</taxon>
        <taxon>Bacillati</taxon>
        <taxon>Actinomycetota</taxon>
        <taxon>Coriobacteriia</taxon>
        <taxon>Coriobacteriales</taxon>
        <taxon>Coriobacteriaceae</taxon>
        <taxon>Collinsella</taxon>
    </lineage>
</organism>
<dbReference type="Pfam" id="PF00128">
    <property type="entry name" value="Alpha-amylase"/>
    <property type="match status" value="1"/>
</dbReference>
<dbReference type="GO" id="GO:0016798">
    <property type="term" value="F:hydrolase activity, acting on glycosyl bonds"/>
    <property type="evidence" value="ECO:0007669"/>
    <property type="project" value="UniProtKB-KW"/>
</dbReference>
<keyword evidence="5" id="KW-1185">Reference proteome</keyword>
<dbReference type="CDD" id="cd11353">
    <property type="entry name" value="AmyAc_euk_bac_CMD_like"/>
    <property type="match status" value="1"/>
</dbReference>
<evidence type="ECO:0000256" key="2">
    <source>
        <dbReference type="ARBA" id="ARBA00023295"/>
    </source>
</evidence>
<name>B6G8Z2_9ACTN</name>
<keyword evidence="2" id="KW-0326">Glycosidase</keyword>
<protein>
    <submittedName>
        <fullName evidence="4">Alpha amylase, catalytic domain protein</fullName>
    </submittedName>
</protein>
<proteinExistence type="predicted"/>
<dbReference type="SMART" id="SM00642">
    <property type="entry name" value="Aamy"/>
    <property type="match status" value="1"/>
</dbReference>
<dbReference type="STRING" id="445975.COLSTE_00533"/>
<dbReference type="SUPFAM" id="SSF51445">
    <property type="entry name" value="(Trans)glycosidases"/>
    <property type="match status" value="1"/>
</dbReference>
<dbReference type="Gene3D" id="3.20.20.80">
    <property type="entry name" value="Glycosidases"/>
    <property type="match status" value="1"/>
</dbReference>
<keyword evidence="1" id="KW-0378">Hydrolase</keyword>
<dbReference type="EMBL" id="ABXJ01000029">
    <property type="protein sequence ID" value="EEA91279.1"/>
    <property type="molecule type" value="Genomic_DNA"/>
</dbReference>
<feature type="domain" description="Glycosyl hydrolase family 13 catalytic" evidence="3">
    <location>
        <begin position="78"/>
        <end position="424"/>
    </location>
</feature>
<dbReference type="PANTHER" id="PTHR10357:SF210">
    <property type="entry name" value="MALTODEXTRIN GLUCOSIDASE"/>
    <property type="match status" value="1"/>
</dbReference>
<dbReference type="InterPro" id="IPR017853">
    <property type="entry name" value="GH"/>
</dbReference>
<accession>B6G8Z2</accession>
<evidence type="ECO:0000313" key="4">
    <source>
        <dbReference type="EMBL" id="EEA91279.1"/>
    </source>
</evidence>
<dbReference type="InterPro" id="IPR006047">
    <property type="entry name" value="GH13_cat_dom"/>
</dbReference>
<reference evidence="4 5" key="1">
    <citation type="submission" date="2008-10" db="EMBL/GenBank/DDBJ databases">
        <title>Draft genome sequence of Collinsella stercoris (DSM 13279).</title>
        <authorList>
            <person name="Sudarsanam P."/>
            <person name="Ley R."/>
            <person name="Guruge J."/>
            <person name="Turnbaugh P.J."/>
            <person name="Mahowald M."/>
            <person name="Liep D."/>
            <person name="Gordon J."/>
        </authorList>
    </citation>
    <scope>NUCLEOTIDE SEQUENCE [LARGE SCALE GENOMIC DNA]</scope>
    <source>
        <strain evidence="4 5">DSM 13279</strain>
    </source>
</reference>
<dbReference type="AlphaFoldDB" id="B6G8Z2"/>
<dbReference type="HOGENOM" id="CLU_006462_6_5_11"/>
<evidence type="ECO:0000256" key="1">
    <source>
        <dbReference type="ARBA" id="ARBA00022801"/>
    </source>
</evidence>
<comment type="caution">
    <text evidence="4">The sequence shown here is derived from an EMBL/GenBank/DDBJ whole genome shotgun (WGS) entry which is preliminary data.</text>
</comment>